<protein>
    <recommendedName>
        <fullName evidence="9">Permease IIC component</fullName>
    </recommendedName>
</protein>
<feature type="transmembrane region" description="Helical" evidence="10">
    <location>
        <begin position="166"/>
        <end position="187"/>
    </location>
</feature>
<comment type="caution">
    <text evidence="12">The sequence shown here is derived from an EMBL/GenBank/DDBJ whole genome shotgun (WGS) entry which is preliminary data.</text>
</comment>
<dbReference type="GO" id="GO:0005886">
    <property type="term" value="C:plasma membrane"/>
    <property type="evidence" value="ECO:0007669"/>
    <property type="project" value="UniProtKB-SubCell"/>
</dbReference>
<comment type="subcellular location">
    <subcellularLocation>
        <location evidence="1">Cell membrane</location>
        <topology evidence="1">Multi-pass membrane protein</topology>
    </subcellularLocation>
</comment>
<dbReference type="InterPro" id="IPR004501">
    <property type="entry name" value="PTS_EIIC_3"/>
</dbReference>
<feature type="transmembrane region" description="Helical" evidence="10">
    <location>
        <begin position="26"/>
        <end position="46"/>
    </location>
</feature>
<keyword evidence="13" id="KW-1185">Reference proteome</keyword>
<dbReference type="InterPro" id="IPR003352">
    <property type="entry name" value="PTS_EIIC"/>
</dbReference>
<dbReference type="GO" id="GO:0008982">
    <property type="term" value="F:protein-N(PI)-phosphohistidine-sugar phosphotransferase activity"/>
    <property type="evidence" value="ECO:0007669"/>
    <property type="project" value="UniProtKB-UniRule"/>
</dbReference>
<keyword evidence="7 10" id="KW-1133">Transmembrane helix</keyword>
<dbReference type="OrthoDB" id="1651152at2"/>
<accession>A0A4Z0JHP7</accession>
<evidence type="ECO:0000256" key="10">
    <source>
        <dbReference type="SAM" id="Phobius"/>
    </source>
</evidence>
<feature type="domain" description="PTS EIIC type-3" evidence="11">
    <location>
        <begin position="1"/>
        <end position="395"/>
    </location>
</feature>
<dbReference type="EMBL" id="RKLY01000031">
    <property type="protein sequence ID" value="TGD21854.1"/>
    <property type="molecule type" value="Genomic_DNA"/>
</dbReference>
<dbReference type="InterPro" id="IPR004796">
    <property type="entry name" value="PTS_IIC_cello"/>
</dbReference>
<keyword evidence="6 10" id="KW-0812">Transmembrane</keyword>
<evidence type="ECO:0000256" key="7">
    <source>
        <dbReference type="ARBA" id="ARBA00022989"/>
    </source>
</evidence>
<feature type="transmembrane region" description="Helical" evidence="10">
    <location>
        <begin position="67"/>
        <end position="91"/>
    </location>
</feature>
<evidence type="ECO:0000256" key="9">
    <source>
        <dbReference type="PIRNR" id="PIRNR006351"/>
    </source>
</evidence>
<keyword evidence="3 9" id="KW-1003">Cell membrane</keyword>
<keyword evidence="4 9" id="KW-0762">Sugar transport</keyword>
<feature type="transmembrane region" description="Helical" evidence="10">
    <location>
        <begin position="352"/>
        <end position="369"/>
    </location>
</feature>
<dbReference type="AlphaFoldDB" id="A0A4Z0JHP7"/>
<dbReference type="GO" id="GO:1901264">
    <property type="term" value="P:carbohydrate derivative transport"/>
    <property type="evidence" value="ECO:0007669"/>
    <property type="project" value="TreeGrafter"/>
</dbReference>
<proteinExistence type="predicted"/>
<evidence type="ECO:0000256" key="2">
    <source>
        <dbReference type="ARBA" id="ARBA00022448"/>
    </source>
</evidence>
<keyword evidence="8 9" id="KW-0472">Membrane</keyword>
<feature type="transmembrane region" description="Helical" evidence="10">
    <location>
        <begin position="266"/>
        <end position="289"/>
    </location>
</feature>
<reference evidence="12 13" key="1">
    <citation type="submission" date="2018-10" db="EMBL/GenBank/DDBJ databases">
        <title>Lactobacillus sp. R7 and Lactobacillus sp. R19 isolated from fermented mustard green product of Taiwan.</title>
        <authorList>
            <person name="Lin S.-T."/>
        </authorList>
    </citation>
    <scope>NUCLEOTIDE SEQUENCE [LARGE SCALE GENOMIC DNA]</scope>
    <source>
        <strain evidence="12 13">BCRC 81127</strain>
    </source>
</reference>
<feature type="transmembrane region" description="Helical" evidence="10">
    <location>
        <begin position="103"/>
        <end position="121"/>
    </location>
</feature>
<dbReference type="PROSITE" id="PS51105">
    <property type="entry name" value="PTS_EIIC_TYPE_3"/>
    <property type="match status" value="1"/>
</dbReference>
<evidence type="ECO:0000256" key="4">
    <source>
        <dbReference type="ARBA" id="ARBA00022597"/>
    </source>
</evidence>
<evidence type="ECO:0000259" key="11">
    <source>
        <dbReference type="PROSITE" id="PS51105"/>
    </source>
</evidence>
<keyword evidence="5" id="KW-0598">Phosphotransferase system</keyword>
<dbReference type="PANTHER" id="PTHR33989:SF8">
    <property type="entry name" value="PERMEASE IIC COMPONENT"/>
    <property type="match status" value="1"/>
</dbReference>
<dbReference type="Proteomes" id="UP000298021">
    <property type="component" value="Unassembled WGS sequence"/>
</dbReference>
<evidence type="ECO:0000313" key="12">
    <source>
        <dbReference type="EMBL" id="TGD21854.1"/>
    </source>
</evidence>
<evidence type="ECO:0000256" key="5">
    <source>
        <dbReference type="ARBA" id="ARBA00022683"/>
    </source>
</evidence>
<evidence type="ECO:0000256" key="6">
    <source>
        <dbReference type="ARBA" id="ARBA00022692"/>
    </source>
</evidence>
<organism evidence="12 13">
    <name type="scientific">Companilactobacillus suantsaicola</name>
    <dbReference type="NCBI Taxonomy" id="2487723"/>
    <lineage>
        <taxon>Bacteria</taxon>
        <taxon>Bacillati</taxon>
        <taxon>Bacillota</taxon>
        <taxon>Bacilli</taxon>
        <taxon>Lactobacillales</taxon>
        <taxon>Lactobacillaceae</taxon>
        <taxon>Companilactobacillus</taxon>
    </lineage>
</organism>
<evidence type="ECO:0000256" key="1">
    <source>
        <dbReference type="ARBA" id="ARBA00004651"/>
    </source>
</evidence>
<name>A0A4Z0JHP7_9LACO</name>
<evidence type="ECO:0000256" key="8">
    <source>
        <dbReference type="ARBA" id="ARBA00023136"/>
    </source>
</evidence>
<dbReference type="GO" id="GO:0009401">
    <property type="term" value="P:phosphoenolpyruvate-dependent sugar phosphotransferase system"/>
    <property type="evidence" value="ECO:0007669"/>
    <property type="project" value="UniProtKB-KW"/>
</dbReference>
<feature type="transmembrane region" description="Helical" evidence="10">
    <location>
        <begin position="375"/>
        <end position="395"/>
    </location>
</feature>
<sequence>MNRLLNFSAQVRNTKLASAVRNTFTLLFPIMLLGGFAETIKFVFLNKNGYMSQMFGIYQWFPYDKEIGWVMGVIFHCTIDMIALYAAFGIAYYTAKEYQKEGAIAGVVGLLAYLIVSFQPLGGGIPNFSHFLMSEGMLFALVVGYFSSRLTISFEDSQIDDHLKIILPIFIVMLLAALLNLASLSLLRLEIPTYVASFVVKHTQFNALLYVLGMGVLTNILSWMAVGGPFSGSPTFTDTASMGNMNAALKTGNSWNVPYKYTDTTLFHSFANFGGSGVMIALIIAILIFSKKKRTRDVSHWSIFPAIFNNHYAMMLGIPVLFNPVFLVPFIIVPLFNMIVAAIFISLHWIPIAAYPVPLGTPGPLIAFIGTNGNWLTLILGAFLLVIDVLVYWPFVKLSDRISQKAGEINEN</sequence>
<dbReference type="InterPro" id="IPR051088">
    <property type="entry name" value="PTS_Sugar-EIIC/EIIB"/>
</dbReference>
<gene>
    <name evidence="12" type="ORF">EGT49_10355</name>
</gene>
<dbReference type="Pfam" id="PF02378">
    <property type="entry name" value="PTS_EIIC"/>
    <property type="match status" value="1"/>
</dbReference>
<evidence type="ECO:0000256" key="3">
    <source>
        <dbReference type="ARBA" id="ARBA00022475"/>
    </source>
</evidence>
<evidence type="ECO:0000313" key="13">
    <source>
        <dbReference type="Proteomes" id="UP000298021"/>
    </source>
</evidence>
<comment type="function">
    <text evidence="9">The phosphoenolpyruvate-dependent sugar phosphotransferase system (PTS), a major carbohydrate active -transport system, catalyzes the phosphorylation of incoming sugar substrates concomitant with their translocation across the cell membrane.</text>
</comment>
<dbReference type="PIRSF" id="PIRSF006351">
    <property type="entry name" value="PTS_EIIC-Cellobiose"/>
    <property type="match status" value="1"/>
</dbReference>
<keyword evidence="2 9" id="KW-0813">Transport</keyword>
<feature type="transmembrane region" description="Helical" evidence="10">
    <location>
        <begin position="207"/>
        <end position="226"/>
    </location>
</feature>
<dbReference type="PANTHER" id="PTHR33989">
    <property type="match status" value="1"/>
</dbReference>